<keyword evidence="3" id="KW-1185">Reference proteome</keyword>
<protein>
    <submittedName>
        <fullName evidence="2">Uncharacterized protein</fullName>
    </submittedName>
</protein>
<organism evidence="2 3">
    <name type="scientific">Sorangium atrum</name>
    <dbReference type="NCBI Taxonomy" id="2995308"/>
    <lineage>
        <taxon>Bacteria</taxon>
        <taxon>Pseudomonadati</taxon>
        <taxon>Myxococcota</taxon>
        <taxon>Polyangia</taxon>
        <taxon>Polyangiales</taxon>
        <taxon>Polyangiaceae</taxon>
        <taxon>Sorangium</taxon>
    </lineage>
</organism>
<proteinExistence type="predicted"/>
<dbReference type="EMBL" id="JAQNDK010000001">
    <property type="protein sequence ID" value="MDC0677655.1"/>
    <property type="molecule type" value="Genomic_DNA"/>
</dbReference>
<feature type="chain" id="PRO_5046114905" evidence="1">
    <location>
        <begin position="38"/>
        <end position="181"/>
    </location>
</feature>
<keyword evidence="1" id="KW-0732">Signal</keyword>
<dbReference type="RefSeq" id="WP_272094410.1">
    <property type="nucleotide sequence ID" value="NZ_JAQNDK010000001.1"/>
</dbReference>
<name>A0ABT5BU25_9BACT</name>
<accession>A0ABT5BU25</accession>
<comment type="caution">
    <text evidence="2">The sequence shown here is derived from an EMBL/GenBank/DDBJ whole genome shotgun (WGS) entry which is preliminary data.</text>
</comment>
<gene>
    <name evidence="2" type="ORF">POL72_07860</name>
</gene>
<feature type="signal peptide" evidence="1">
    <location>
        <begin position="1"/>
        <end position="37"/>
    </location>
</feature>
<evidence type="ECO:0000313" key="3">
    <source>
        <dbReference type="Proteomes" id="UP001217485"/>
    </source>
</evidence>
<sequence length="181" mass="18178">MLRNAKINTPRIARLTVATVVVAAAPVCFTLAAPARAAVIDVQCVGSFDRSFSPAVTVTSQTVTVTEAFDYDTCVLGPSATGAASITLSLGCVPVSAGPPETETVTWNDATGGTSTITWSAPSVVGQTAIFTGTVTAGRYAGDSATKVTSGISYLGSVVGCLLGTPVSNTTGLVDSIVLTQ</sequence>
<evidence type="ECO:0000313" key="2">
    <source>
        <dbReference type="EMBL" id="MDC0677655.1"/>
    </source>
</evidence>
<reference evidence="2 3" key="1">
    <citation type="submission" date="2023-01" db="EMBL/GenBank/DDBJ databases">
        <title>Minimal conservation of predation-associated metabolite biosynthetic gene clusters underscores biosynthetic potential of Myxococcota including descriptions for ten novel species: Archangium lansinium sp. nov., Myxococcus landrumus sp. nov., Nannocystis bai.</title>
        <authorList>
            <person name="Ahearne A."/>
            <person name="Stevens C."/>
            <person name="Dowd S."/>
        </authorList>
    </citation>
    <scope>NUCLEOTIDE SEQUENCE [LARGE SCALE GENOMIC DNA]</scope>
    <source>
        <strain evidence="2 3">WIWO2</strain>
    </source>
</reference>
<dbReference type="Proteomes" id="UP001217485">
    <property type="component" value="Unassembled WGS sequence"/>
</dbReference>
<evidence type="ECO:0000256" key="1">
    <source>
        <dbReference type="SAM" id="SignalP"/>
    </source>
</evidence>